<dbReference type="InterPro" id="IPR013106">
    <property type="entry name" value="Ig_V-set"/>
</dbReference>
<dbReference type="PROSITE" id="PS50853">
    <property type="entry name" value="FN3"/>
    <property type="match status" value="3"/>
</dbReference>
<feature type="compositionally biased region" description="Low complexity" evidence="17">
    <location>
        <begin position="1541"/>
        <end position="1565"/>
    </location>
</feature>
<dbReference type="SUPFAM" id="SSF48726">
    <property type="entry name" value="Immunoglobulin"/>
    <property type="match status" value="5"/>
</dbReference>
<dbReference type="GeneID" id="115816100"/>
<dbReference type="InterPro" id="IPR003598">
    <property type="entry name" value="Ig_sub2"/>
</dbReference>
<dbReference type="SMART" id="SM00406">
    <property type="entry name" value="IGv"/>
    <property type="match status" value="3"/>
</dbReference>
<dbReference type="Gene3D" id="2.60.40.10">
    <property type="entry name" value="Immunoglobulins"/>
    <property type="match status" value="8"/>
</dbReference>
<dbReference type="InterPro" id="IPR003599">
    <property type="entry name" value="Ig_sub"/>
</dbReference>
<dbReference type="PANTHER" id="PTHR12231">
    <property type="entry name" value="CTX-RELATED TYPE I TRANSMEMBRANE PROTEIN"/>
    <property type="match status" value="1"/>
</dbReference>
<keyword evidence="2" id="KW-0217">Developmental protein</keyword>
<dbReference type="Pfam" id="PF13927">
    <property type="entry name" value="Ig_3"/>
    <property type="match status" value="2"/>
</dbReference>
<dbReference type="FunFam" id="2.60.40.10:FF:000053">
    <property type="entry name" value="Roundabout guidance receptor 1"/>
    <property type="match status" value="1"/>
</dbReference>
<dbReference type="CDD" id="cd20952">
    <property type="entry name" value="IgI_5_Robo"/>
    <property type="match status" value="1"/>
</dbReference>
<evidence type="ECO:0000256" key="11">
    <source>
        <dbReference type="ARBA" id="ARBA00023136"/>
    </source>
</evidence>
<sequence>MFSRATSGSFSPFELVLFLLVLLNGVELTSQGRSKNRWNKGGSRMRQEDSPPRIVEHPSDLIVSKGEPATLNCKAEGRPTPTVEWYKDGERVETDKDDPRSHRMLLPSGSLFFLRIVHGRRSKPDEGSYVCVARNYLGEAVSRNASLEVALLRDDFRQNPTDVVVAAGEPAILECIPPRGHPEPTIYWKKDKVRIDEKDDRVKIRGGKLMISNTRKSDAGMYICVGTNMVGERDSETAQLTVFERPTFLRRPINQVVLEEEAVEFRCQVQGDPQPSIRWRKDDIDIPRGRYDIKYEKDDYVLRIKRVSAGDEGTFACVAENRVGKVEASATLTVRARPVAPPQFVIRPRDQIVAQGRAATFPCETKGNPQPAVFWQKEGSQNLMFPNQPQQPNSRFSVSPSGDLTISSVQRADAGYYICQALTVAGSILAKAQLEVTDVLTDRPPPIIRQGPANQTLGVDSVALLKCQASGDPIPTISWLKDGVSLLGKDPRMSLQDLGSLQIKNIRLSDSGIYTCVAASSSGETSWSAFLEVKESGGVMVIKNRDEKELPGPPSKPQVTDVTKNSVSLSWQPGLAGASAISSFVIEAFSQSVSNSWQTVADHVKTTQYTVKGLRPNTIYLFMVRAVNSQGLSDPSPMSDPVRTQDISPPAQGVDHRHVQKELGEVIVRLHNPVVLSPTTIQVTWTVDRQSQFIQGYRVLYRQTSGLPAPGPWQSQDVKISSERSVVLSSLKKGIMYEIKVRPYFNEFQGMDSESRTVRTTEEAPSAPPQQVTVLTVGNQNSTSISISWDPPPPDHQNGIIQEYKIWCLGNETRFHVNKTVDAAIRSVVIGGLQVGVLYRVEVAASTSAGVGVRSEPQPIVIGKDFRDVIVSGNRNNSITEQITDVVKQPAFIAGIGGACWVILMGFSIWLYWRRKKRKGLSNYAVQSFTFTPAVTFQRVEGGLMSNGSRPGLLNASEAGYPWLADSWPATSLPVNSGSTGPNDLSNFGRGDVLPTGQAEKTGTMLSDGAIYSSIDFTTKASFNSPSQASQATPYATTQILHSNSIHELAVDLPDSQWKTSLQAKQEMANLGYSLPDKSSCNNTLLFMPDFRLADGLSNRMPHNQSQDFSTTSSHNSSERSGSLSGGKGGKKKKTKGGAKPTKANGSNWANVPLPPPPVHPLPGTDLDHYPTDHHDGGGYESDGWGAPMPVQTYLHQGLEDELEEEEERVPTPPVRGIASSPAAVSFGQQSTATLTPSPREEMQPMLQAHLDELTRAYQLDMAKQTWHMQGGPYPPQAPAPPVGYVSSTLVSDLETDLPDEDDDEDEDEGYEMSQPLRGIEHTPGSSMDNLDSSVTGSMVNGWGSASEDERGFSSRRSSVASSSDGSLFTHCSFAQALVAAADKAGYRLDGTSLSKGGKGLLQRPRPSSPFSTDGSAVGTHSLGHQRAARPARKHRGQGTAPHRRDASADDLPPPPEPPPCQGVRLQGARSVGSVGSPADRKASSLERQPLCGLEEVKSSLDRQARASLERQRQAQDRLGDVEREDSRRGQKNEEALLPYSKPSFPSPGGHSSSGTTSSKGSTGPRKGEGPRGQHQRGPADHADSSFQGSSGQANYAGDSYGLGQHMRIHPTPRKKMDVSLPWVKLAVREHVDRTGEAGKDG</sequence>
<dbReference type="InterPro" id="IPR013098">
    <property type="entry name" value="Ig_I-set"/>
</dbReference>
<dbReference type="GO" id="GO:0016020">
    <property type="term" value="C:membrane"/>
    <property type="evidence" value="ECO:0007669"/>
    <property type="project" value="UniProtKB-SubCell"/>
</dbReference>
<dbReference type="Pfam" id="PF00041">
    <property type="entry name" value="fn3"/>
    <property type="match status" value="3"/>
</dbReference>
<dbReference type="CDD" id="cd07693">
    <property type="entry name" value="IgC_1_Robo"/>
    <property type="match status" value="1"/>
</dbReference>
<keyword evidence="5 18" id="KW-0812">Transmembrane</keyword>
<proteinExistence type="inferred from homology"/>
<evidence type="ECO:0000256" key="14">
    <source>
        <dbReference type="ARBA" id="ARBA00023180"/>
    </source>
</evidence>
<keyword evidence="8" id="KW-0221">Differentiation</keyword>
<gene>
    <name evidence="23" type="primary">robo2</name>
</gene>
<evidence type="ECO:0000256" key="10">
    <source>
        <dbReference type="ARBA" id="ARBA00022989"/>
    </source>
</evidence>
<dbReference type="InterPro" id="IPR007110">
    <property type="entry name" value="Ig-like_dom"/>
</dbReference>
<dbReference type="SMART" id="SM00409">
    <property type="entry name" value="IG"/>
    <property type="match status" value="5"/>
</dbReference>
<feature type="domain" description="Ig-like" evidence="20">
    <location>
        <begin position="154"/>
        <end position="241"/>
    </location>
</feature>
<keyword evidence="9" id="KW-0524">Neurogenesis</keyword>
<keyword evidence="13" id="KW-0675">Receptor</keyword>
<feature type="domain" description="Ig-like" evidence="20">
    <location>
        <begin position="342"/>
        <end position="437"/>
    </location>
</feature>
<reference evidence="23" key="1">
    <citation type="submission" date="2025-08" db="UniProtKB">
        <authorList>
            <consortium name="RefSeq"/>
        </authorList>
    </citation>
    <scope>IDENTIFICATION</scope>
</reference>
<dbReference type="GO" id="GO:0006935">
    <property type="term" value="P:chemotaxis"/>
    <property type="evidence" value="ECO:0007669"/>
    <property type="project" value="UniProtKB-KW"/>
</dbReference>
<feature type="region of interest" description="Disordered" evidence="17">
    <location>
        <begin position="1208"/>
        <end position="1240"/>
    </location>
</feature>
<dbReference type="SMART" id="SM00060">
    <property type="entry name" value="FN3"/>
    <property type="match status" value="3"/>
</dbReference>
<feature type="compositionally biased region" description="Polar residues" evidence="17">
    <location>
        <begin position="1324"/>
        <end position="1339"/>
    </location>
</feature>
<keyword evidence="12" id="KW-1015">Disulfide bond</keyword>
<evidence type="ECO:0000256" key="19">
    <source>
        <dbReference type="SAM" id="SignalP"/>
    </source>
</evidence>
<evidence type="ECO:0000256" key="5">
    <source>
        <dbReference type="ARBA" id="ARBA00022692"/>
    </source>
</evidence>
<evidence type="ECO:0000256" key="8">
    <source>
        <dbReference type="ARBA" id="ARBA00022782"/>
    </source>
</evidence>
<dbReference type="SUPFAM" id="SSF49265">
    <property type="entry name" value="Fibronectin type III"/>
    <property type="match status" value="2"/>
</dbReference>
<dbReference type="OrthoDB" id="428111at2759"/>
<feature type="region of interest" description="Disordered" evidence="17">
    <location>
        <begin position="1295"/>
        <end position="1366"/>
    </location>
</feature>
<dbReference type="FunFam" id="2.60.40.10:FF:000026">
    <property type="entry name" value="roundabout homolog 2 isoform X1"/>
    <property type="match status" value="1"/>
</dbReference>
<dbReference type="InterPro" id="IPR003961">
    <property type="entry name" value="FN3_dom"/>
</dbReference>
<dbReference type="InterPro" id="IPR013783">
    <property type="entry name" value="Ig-like_fold"/>
</dbReference>
<feature type="compositionally biased region" description="Pro residues" evidence="17">
    <location>
        <begin position="1452"/>
        <end position="1461"/>
    </location>
</feature>
<feature type="domain" description="Fibronectin type-III" evidence="21">
    <location>
        <begin position="666"/>
        <end position="764"/>
    </location>
</feature>
<dbReference type="CDD" id="cd05726">
    <property type="entry name" value="IgI_4_Robo"/>
    <property type="match status" value="1"/>
</dbReference>
<dbReference type="SMART" id="SM00408">
    <property type="entry name" value="IGc2"/>
    <property type="match status" value="5"/>
</dbReference>
<name>A0A6J2VSL9_CHACN</name>
<feature type="domain" description="Fibronectin type-III" evidence="21">
    <location>
        <begin position="768"/>
        <end position="865"/>
    </location>
</feature>
<dbReference type="InterPro" id="IPR036116">
    <property type="entry name" value="FN3_sf"/>
</dbReference>
<keyword evidence="15" id="KW-0393">Immunoglobulin domain</keyword>
<feature type="compositionally biased region" description="Basic and acidic residues" evidence="17">
    <location>
        <begin position="1495"/>
        <end position="1535"/>
    </location>
</feature>
<dbReference type="GO" id="GO:0022603">
    <property type="term" value="P:regulation of anatomical structure morphogenesis"/>
    <property type="evidence" value="ECO:0007669"/>
    <property type="project" value="UniProtKB-ARBA"/>
</dbReference>
<dbReference type="FunFam" id="2.60.40.10:FF:000008">
    <property type="entry name" value="roundabout homolog 2 isoform X2"/>
    <property type="match status" value="2"/>
</dbReference>
<feature type="compositionally biased region" description="Polar residues" evidence="17">
    <location>
        <begin position="1227"/>
        <end position="1237"/>
    </location>
</feature>
<feature type="domain" description="Ig-like" evidence="20">
    <location>
        <begin position="446"/>
        <end position="526"/>
    </location>
</feature>
<dbReference type="CTD" id="6092"/>
<feature type="region of interest" description="Disordered" evidence="17">
    <location>
        <begin position="32"/>
        <end position="54"/>
    </location>
</feature>
<accession>A0A6J2VSL9</accession>
<dbReference type="GO" id="GO:0030154">
    <property type="term" value="P:cell differentiation"/>
    <property type="evidence" value="ECO:0007669"/>
    <property type="project" value="UniProtKB-KW"/>
</dbReference>
<organism evidence="22 23">
    <name type="scientific">Chanos chanos</name>
    <name type="common">Milkfish</name>
    <name type="synonym">Mugil chanos</name>
    <dbReference type="NCBI Taxonomy" id="29144"/>
    <lineage>
        <taxon>Eukaryota</taxon>
        <taxon>Metazoa</taxon>
        <taxon>Chordata</taxon>
        <taxon>Craniata</taxon>
        <taxon>Vertebrata</taxon>
        <taxon>Euteleostomi</taxon>
        <taxon>Actinopterygii</taxon>
        <taxon>Neopterygii</taxon>
        <taxon>Teleostei</taxon>
        <taxon>Ostariophysi</taxon>
        <taxon>Gonorynchiformes</taxon>
        <taxon>Chanidae</taxon>
        <taxon>Chanos</taxon>
    </lineage>
</organism>
<evidence type="ECO:0000256" key="17">
    <source>
        <dbReference type="SAM" id="MobiDB-lite"/>
    </source>
</evidence>
<dbReference type="GO" id="GO:0051239">
    <property type="term" value="P:regulation of multicellular organismal process"/>
    <property type="evidence" value="ECO:0007669"/>
    <property type="project" value="UniProtKB-ARBA"/>
</dbReference>
<evidence type="ECO:0000256" key="12">
    <source>
        <dbReference type="ARBA" id="ARBA00023157"/>
    </source>
</evidence>
<dbReference type="Pfam" id="PF07679">
    <property type="entry name" value="I-set"/>
    <property type="match status" value="3"/>
</dbReference>
<dbReference type="PROSITE" id="PS50835">
    <property type="entry name" value="IG_LIKE"/>
    <property type="match status" value="5"/>
</dbReference>
<feature type="compositionally biased region" description="Acidic residues" evidence="17">
    <location>
        <begin position="1295"/>
        <end position="1311"/>
    </location>
</feature>
<dbReference type="InterPro" id="IPR036179">
    <property type="entry name" value="Ig-like_dom_sf"/>
</dbReference>
<evidence type="ECO:0000313" key="22">
    <source>
        <dbReference type="Proteomes" id="UP000504632"/>
    </source>
</evidence>
<feature type="transmembrane region" description="Helical" evidence="18">
    <location>
        <begin position="891"/>
        <end position="913"/>
    </location>
</feature>
<dbReference type="FunFam" id="2.60.40.10:FF:000065">
    <property type="entry name" value="roundabout homolog 1 isoform X3"/>
    <property type="match status" value="1"/>
</dbReference>
<evidence type="ECO:0000256" key="13">
    <source>
        <dbReference type="ARBA" id="ARBA00023170"/>
    </source>
</evidence>
<feature type="compositionally biased region" description="Basic and acidic residues" evidence="17">
    <location>
        <begin position="1566"/>
        <end position="1584"/>
    </location>
</feature>
<keyword evidence="14" id="KW-0325">Glycoprotein</keyword>
<dbReference type="FunFam" id="2.60.40.10:FF:000058">
    <property type="entry name" value="roundabout homolog 2 isoform X3"/>
    <property type="match status" value="1"/>
</dbReference>
<keyword evidence="11 18" id="KW-0472">Membrane</keyword>
<evidence type="ECO:0000256" key="2">
    <source>
        <dbReference type="ARBA" id="ARBA00022473"/>
    </source>
</evidence>
<evidence type="ECO:0000256" key="7">
    <source>
        <dbReference type="ARBA" id="ARBA00022737"/>
    </source>
</evidence>
<feature type="compositionally biased region" description="Basic and acidic residues" evidence="17">
    <location>
        <begin position="1166"/>
        <end position="1178"/>
    </location>
</feature>
<comment type="similarity">
    <text evidence="16">Belongs to the immunoglobulin superfamily. ROBO family.</text>
</comment>
<dbReference type="GO" id="GO:0007417">
    <property type="term" value="P:central nervous system development"/>
    <property type="evidence" value="ECO:0007669"/>
    <property type="project" value="UniProtKB-ARBA"/>
</dbReference>
<feature type="chain" id="PRO_5026874797" evidence="19">
    <location>
        <begin position="29"/>
        <end position="1642"/>
    </location>
</feature>
<feature type="compositionally biased region" description="Low complexity" evidence="17">
    <location>
        <begin position="1355"/>
        <end position="1366"/>
    </location>
</feature>
<feature type="region of interest" description="Disordered" evidence="17">
    <location>
        <begin position="632"/>
        <end position="654"/>
    </location>
</feature>
<keyword evidence="6 19" id="KW-0732">Signal</keyword>
<dbReference type="PANTHER" id="PTHR12231:SF242">
    <property type="entry name" value="ROUNDABOUT HOMOLOG 2"/>
    <property type="match status" value="1"/>
</dbReference>
<evidence type="ECO:0000259" key="21">
    <source>
        <dbReference type="PROSITE" id="PS50853"/>
    </source>
</evidence>
<dbReference type="InParanoid" id="A0A6J2VSL9"/>
<feature type="region of interest" description="Disordered" evidence="17">
    <location>
        <begin position="1393"/>
        <end position="1609"/>
    </location>
</feature>
<evidence type="ECO:0000256" key="18">
    <source>
        <dbReference type="SAM" id="Phobius"/>
    </source>
</evidence>
<feature type="compositionally biased region" description="Basic residues" evidence="17">
    <location>
        <begin position="1427"/>
        <end position="1437"/>
    </location>
</feature>
<feature type="signal peptide" evidence="19">
    <location>
        <begin position="1"/>
        <end position="28"/>
    </location>
</feature>
<feature type="compositionally biased region" description="Polar residues" evidence="17">
    <location>
        <begin position="1585"/>
        <end position="1594"/>
    </location>
</feature>
<protein>
    <submittedName>
        <fullName evidence="23">Roundabout homolog 2</fullName>
    </submittedName>
</protein>
<keyword evidence="3" id="KW-0145">Chemotaxis</keyword>
<evidence type="ECO:0000256" key="4">
    <source>
        <dbReference type="ARBA" id="ARBA00022553"/>
    </source>
</evidence>
<comment type="subcellular location">
    <subcellularLocation>
        <location evidence="1">Membrane</location>
        <topology evidence="1">Single-pass type I membrane protein</topology>
    </subcellularLocation>
</comment>
<keyword evidence="22" id="KW-1185">Reference proteome</keyword>
<evidence type="ECO:0000256" key="16">
    <source>
        <dbReference type="ARBA" id="ARBA00061206"/>
    </source>
</evidence>
<evidence type="ECO:0000256" key="6">
    <source>
        <dbReference type="ARBA" id="ARBA00022729"/>
    </source>
</evidence>
<evidence type="ECO:0000259" key="20">
    <source>
        <dbReference type="PROSITE" id="PS50835"/>
    </source>
</evidence>
<dbReference type="Proteomes" id="UP000504632">
    <property type="component" value="Chromosome 7"/>
</dbReference>
<evidence type="ECO:0000256" key="3">
    <source>
        <dbReference type="ARBA" id="ARBA00022500"/>
    </source>
</evidence>
<feature type="domain" description="Ig-like" evidence="20">
    <location>
        <begin position="52"/>
        <end position="148"/>
    </location>
</feature>
<dbReference type="CDD" id="cd00063">
    <property type="entry name" value="FN3"/>
    <property type="match status" value="3"/>
</dbReference>
<dbReference type="FunFam" id="2.60.40.10:FF:000055">
    <property type="entry name" value="roundabout homolog 1 isoform X2"/>
    <property type="match status" value="1"/>
</dbReference>
<keyword evidence="4" id="KW-0597">Phosphoprotein</keyword>
<dbReference type="InterPro" id="IPR051170">
    <property type="entry name" value="Neural/epithelial_adhesion"/>
</dbReference>
<evidence type="ECO:0000256" key="9">
    <source>
        <dbReference type="ARBA" id="ARBA00022902"/>
    </source>
</evidence>
<keyword evidence="10 18" id="KW-1133">Transmembrane helix</keyword>
<feature type="compositionally biased region" description="Low complexity" evidence="17">
    <location>
        <begin position="1110"/>
        <end position="1123"/>
    </location>
</feature>
<evidence type="ECO:0000256" key="1">
    <source>
        <dbReference type="ARBA" id="ARBA00004479"/>
    </source>
</evidence>
<keyword evidence="7" id="KW-0677">Repeat</keyword>
<evidence type="ECO:0000313" key="23">
    <source>
        <dbReference type="RefSeq" id="XP_030634928.1"/>
    </source>
</evidence>
<feature type="region of interest" description="Disordered" evidence="17">
    <location>
        <begin position="1097"/>
        <end position="1182"/>
    </location>
</feature>
<dbReference type="RefSeq" id="XP_030634928.1">
    <property type="nucleotide sequence ID" value="XM_030779068.1"/>
</dbReference>
<feature type="compositionally biased region" description="Basic and acidic residues" evidence="17">
    <location>
        <begin position="45"/>
        <end position="54"/>
    </location>
</feature>
<dbReference type="FunFam" id="2.60.40.10:FF:000043">
    <property type="entry name" value="roundabout homolog 2 isoform X2"/>
    <property type="match status" value="1"/>
</dbReference>
<feature type="domain" description="Fibronectin type-III" evidence="21">
    <location>
        <begin position="553"/>
        <end position="647"/>
    </location>
</feature>
<evidence type="ECO:0000256" key="15">
    <source>
        <dbReference type="ARBA" id="ARBA00023319"/>
    </source>
</evidence>
<feature type="domain" description="Ig-like" evidence="20">
    <location>
        <begin position="246"/>
        <end position="333"/>
    </location>
</feature>